<dbReference type="GO" id="GO:0016020">
    <property type="term" value="C:membrane"/>
    <property type="evidence" value="ECO:0007669"/>
    <property type="project" value="UniProtKB-SubCell"/>
</dbReference>
<evidence type="ECO:0000313" key="5">
    <source>
        <dbReference type="EMBL" id="MBD2149001.1"/>
    </source>
</evidence>
<dbReference type="Proteomes" id="UP000631421">
    <property type="component" value="Unassembled WGS sequence"/>
</dbReference>
<proteinExistence type="predicted"/>
<evidence type="ECO:0000256" key="1">
    <source>
        <dbReference type="ARBA" id="ARBA00004141"/>
    </source>
</evidence>
<protein>
    <submittedName>
        <fullName evidence="5">DUF697 domain-containing protein</fullName>
    </submittedName>
</protein>
<dbReference type="InterPro" id="IPR021147">
    <property type="entry name" value="DUF697"/>
</dbReference>
<accession>A0A926Z4A5</accession>
<evidence type="ECO:0000256" key="2">
    <source>
        <dbReference type="ARBA" id="ARBA00022692"/>
    </source>
</evidence>
<evidence type="ECO:0000256" key="3">
    <source>
        <dbReference type="ARBA" id="ARBA00022989"/>
    </source>
</evidence>
<name>A0A926Z4A5_9CYAN</name>
<dbReference type="AlphaFoldDB" id="A0A926Z4A5"/>
<sequence>MNLDDIYEYINGDFSDRNDDERKKICSQIRVVAGAAGATLALAPVPFADIVTITPVQYLMVRAIGNVYGYKISEKSVGEIVAVIGGGIIGQQTILALFKIGLPGAGGLVGSSFVYGWTYGMGKAAELYFSSGMTATKEDLRKARESGVKEGEKSYQENDSTSTDLKKKIRFFEAKGFNEEEIIFSIWNITPSHTDYIFRRDEYRKFKK</sequence>
<reference evidence="5" key="2">
    <citation type="submission" date="2020-08" db="EMBL/GenBank/DDBJ databases">
        <authorList>
            <person name="Chen M."/>
            <person name="Teng W."/>
            <person name="Zhao L."/>
            <person name="Hu C."/>
            <person name="Zhou Y."/>
            <person name="Han B."/>
            <person name="Song L."/>
            <person name="Shu W."/>
        </authorList>
    </citation>
    <scope>NUCLEOTIDE SEQUENCE</scope>
    <source>
        <strain evidence="5">FACHB-1277</strain>
    </source>
</reference>
<keyword evidence="2" id="KW-0812">Transmembrane</keyword>
<reference evidence="5" key="1">
    <citation type="journal article" date="2015" name="ISME J.">
        <title>Draft Genome Sequence of Streptomyces incarnatus NRRL8089, which Produces the Nucleoside Antibiotic Sinefungin.</title>
        <authorList>
            <person name="Oshima K."/>
            <person name="Hattori M."/>
            <person name="Shimizu H."/>
            <person name="Fukuda K."/>
            <person name="Nemoto M."/>
            <person name="Inagaki K."/>
            <person name="Tamura T."/>
        </authorList>
    </citation>
    <scope>NUCLEOTIDE SEQUENCE</scope>
    <source>
        <strain evidence="5">FACHB-1277</strain>
    </source>
</reference>
<dbReference type="Pfam" id="PF05128">
    <property type="entry name" value="DUF697"/>
    <property type="match status" value="1"/>
</dbReference>
<dbReference type="RefSeq" id="WP_190349340.1">
    <property type="nucleotide sequence ID" value="NZ_JACJPY010000004.1"/>
</dbReference>
<keyword evidence="3" id="KW-1133">Transmembrane helix</keyword>
<gene>
    <name evidence="5" type="ORF">H6F44_02500</name>
</gene>
<evidence type="ECO:0000313" key="6">
    <source>
        <dbReference type="Proteomes" id="UP000631421"/>
    </source>
</evidence>
<comment type="caution">
    <text evidence="5">The sequence shown here is derived from an EMBL/GenBank/DDBJ whole genome shotgun (WGS) entry which is preliminary data.</text>
</comment>
<evidence type="ECO:0000256" key="4">
    <source>
        <dbReference type="ARBA" id="ARBA00023136"/>
    </source>
</evidence>
<organism evidence="5 6">
    <name type="scientific">Pseudanabaena cinerea FACHB-1277</name>
    <dbReference type="NCBI Taxonomy" id="2949581"/>
    <lineage>
        <taxon>Bacteria</taxon>
        <taxon>Bacillati</taxon>
        <taxon>Cyanobacteriota</taxon>
        <taxon>Cyanophyceae</taxon>
        <taxon>Pseudanabaenales</taxon>
        <taxon>Pseudanabaenaceae</taxon>
        <taxon>Pseudanabaena</taxon>
        <taxon>Pseudanabaena cinerea</taxon>
    </lineage>
</organism>
<keyword evidence="4" id="KW-0472">Membrane</keyword>
<comment type="subcellular location">
    <subcellularLocation>
        <location evidence="1">Membrane</location>
        <topology evidence="1">Multi-pass membrane protein</topology>
    </subcellularLocation>
</comment>
<dbReference type="EMBL" id="JACJPY010000004">
    <property type="protein sequence ID" value="MBD2149001.1"/>
    <property type="molecule type" value="Genomic_DNA"/>
</dbReference>
<keyword evidence="6" id="KW-1185">Reference proteome</keyword>